<accession>A0A9D3NYR4</accession>
<evidence type="ECO:0000256" key="5">
    <source>
        <dbReference type="ARBA" id="ARBA00061881"/>
    </source>
</evidence>
<feature type="binding site" evidence="9">
    <location>
        <position position="41"/>
    </location>
    <ligand>
        <name>Mg(2+)</name>
        <dbReference type="ChEBI" id="CHEBI:18420"/>
    </ligand>
</feature>
<dbReference type="GO" id="GO:0030010">
    <property type="term" value="P:establishment of cell polarity"/>
    <property type="evidence" value="ECO:0007669"/>
    <property type="project" value="UniProtKB-ARBA"/>
</dbReference>
<evidence type="ECO:0000256" key="6">
    <source>
        <dbReference type="ARBA" id="ARBA00072405"/>
    </source>
</evidence>
<name>A0A9D3NYR4_9TELE</name>
<keyword evidence="9" id="KW-0460">Magnesium</keyword>
<dbReference type="PROSITE" id="PS51417">
    <property type="entry name" value="ARF"/>
    <property type="match status" value="1"/>
</dbReference>
<dbReference type="SMART" id="SM00177">
    <property type="entry name" value="ARF"/>
    <property type="match status" value="1"/>
</dbReference>
<dbReference type="Gene3D" id="3.40.50.300">
    <property type="entry name" value="P-loop containing nucleotide triphosphate hydrolases"/>
    <property type="match status" value="1"/>
</dbReference>
<organism evidence="10 11">
    <name type="scientific">Hemibagrus wyckioides</name>
    <dbReference type="NCBI Taxonomy" id="337641"/>
    <lineage>
        <taxon>Eukaryota</taxon>
        <taxon>Metazoa</taxon>
        <taxon>Chordata</taxon>
        <taxon>Craniata</taxon>
        <taxon>Vertebrata</taxon>
        <taxon>Euteleostomi</taxon>
        <taxon>Actinopterygii</taxon>
        <taxon>Neopterygii</taxon>
        <taxon>Teleostei</taxon>
        <taxon>Ostariophysi</taxon>
        <taxon>Siluriformes</taxon>
        <taxon>Bagridae</taxon>
        <taxon>Hemibagrus</taxon>
    </lineage>
</organism>
<sequence length="213" mass="24666">MDLEIWRSRKQPERQDKEMFKGSKLPDARILLLGLDGSGKSTLLFKLKYNESFRTVPTIGFNVEMMEAKQKRRKITLTVWDVGGQEKMRPHWKSYYQDTAGLLFVVDCWDRTRLNEARRELERVLKNEHLRGLPVVILANKQDKDGALTATDLTEEFNLRKTCSNRDWFVQPCSGKTGAGLPEGFRRMALLVETTSNNNIKDTVKNLRKSMKT</sequence>
<dbReference type="NCBIfam" id="TIGR00231">
    <property type="entry name" value="small_GTP"/>
    <property type="match status" value="1"/>
</dbReference>
<keyword evidence="9" id="KW-0479">Metal-binding</keyword>
<dbReference type="PROSITE" id="PS51419">
    <property type="entry name" value="RAB"/>
    <property type="match status" value="1"/>
</dbReference>
<evidence type="ECO:0000313" key="10">
    <source>
        <dbReference type="EMBL" id="KAG7329685.1"/>
    </source>
</evidence>
<evidence type="ECO:0000256" key="7">
    <source>
        <dbReference type="ARBA" id="ARBA00077764"/>
    </source>
</evidence>
<comment type="similarity">
    <text evidence="1">Belongs to the small GTPase superfamily. Arf family.</text>
</comment>
<comment type="caution">
    <text evidence="10">The sequence shown here is derived from an EMBL/GenBank/DDBJ whole genome shotgun (WGS) entry which is preliminary data.</text>
</comment>
<keyword evidence="2 8" id="KW-0547">Nucleotide-binding</keyword>
<keyword evidence="11" id="KW-1185">Reference proteome</keyword>
<dbReference type="GO" id="GO:0046872">
    <property type="term" value="F:metal ion binding"/>
    <property type="evidence" value="ECO:0007669"/>
    <property type="project" value="UniProtKB-KW"/>
</dbReference>
<dbReference type="InterPro" id="IPR006689">
    <property type="entry name" value="Small_GTPase_ARF/SAR"/>
</dbReference>
<dbReference type="OrthoDB" id="6228084at2759"/>
<dbReference type="GO" id="GO:0003924">
    <property type="term" value="F:GTPase activity"/>
    <property type="evidence" value="ECO:0007669"/>
    <property type="project" value="InterPro"/>
</dbReference>
<feature type="binding site" evidence="8">
    <location>
        <position position="84"/>
    </location>
    <ligand>
        <name>GTP</name>
        <dbReference type="ChEBI" id="CHEBI:37565"/>
    </ligand>
</feature>
<feature type="binding site" evidence="8">
    <location>
        <begin position="34"/>
        <end position="41"/>
    </location>
    <ligand>
        <name>GTP</name>
        <dbReference type="ChEBI" id="CHEBI:37565"/>
    </ligand>
</feature>
<dbReference type="InterPro" id="IPR024156">
    <property type="entry name" value="Small_GTPase_ARF"/>
</dbReference>
<comment type="subunit">
    <text evidence="5">Interacts with ARL14EP.</text>
</comment>
<dbReference type="InterPro" id="IPR005225">
    <property type="entry name" value="Small_GTP-bd"/>
</dbReference>
<proteinExistence type="inferred from homology"/>
<dbReference type="FunFam" id="3.40.50.300:FF:000412">
    <property type="entry name" value="ADP-ribosylation factor 1"/>
    <property type="match status" value="1"/>
</dbReference>
<protein>
    <recommendedName>
        <fullName evidence="6">ADP-ribosylation factor-like protein 14</fullName>
    </recommendedName>
    <alternativeName>
        <fullName evidence="7">ADP-ribosylation factor 7</fullName>
    </alternativeName>
</protein>
<dbReference type="SMART" id="SM00178">
    <property type="entry name" value="SAR"/>
    <property type="match status" value="1"/>
</dbReference>
<evidence type="ECO:0000256" key="4">
    <source>
        <dbReference type="ARBA" id="ARBA00054077"/>
    </source>
</evidence>
<dbReference type="SMART" id="SM00175">
    <property type="entry name" value="RAB"/>
    <property type="match status" value="1"/>
</dbReference>
<feature type="binding site" evidence="9">
    <location>
        <position position="58"/>
    </location>
    <ligand>
        <name>Mg(2+)</name>
        <dbReference type="ChEBI" id="CHEBI:18420"/>
    </ligand>
</feature>
<dbReference type="AlphaFoldDB" id="A0A9D3NYR4"/>
<dbReference type="Proteomes" id="UP000824219">
    <property type="component" value="Linkage Group LG07"/>
</dbReference>
<dbReference type="GO" id="GO:0005525">
    <property type="term" value="F:GTP binding"/>
    <property type="evidence" value="ECO:0007669"/>
    <property type="project" value="UniProtKB-KW"/>
</dbReference>
<evidence type="ECO:0000256" key="1">
    <source>
        <dbReference type="ARBA" id="ARBA00010290"/>
    </source>
</evidence>
<evidence type="ECO:0000313" key="11">
    <source>
        <dbReference type="Proteomes" id="UP000824219"/>
    </source>
</evidence>
<dbReference type="InterPro" id="IPR027417">
    <property type="entry name" value="P-loop_NTPase"/>
</dbReference>
<keyword evidence="3 8" id="KW-0342">GTP-binding</keyword>
<feature type="binding site" evidence="8">
    <location>
        <begin position="140"/>
        <end position="143"/>
    </location>
    <ligand>
        <name>GTP</name>
        <dbReference type="ChEBI" id="CHEBI:37565"/>
    </ligand>
</feature>
<dbReference type="PRINTS" id="PR00449">
    <property type="entry name" value="RASTRNSFRMNG"/>
</dbReference>
<evidence type="ECO:0000256" key="9">
    <source>
        <dbReference type="PIRSR" id="PIRSR606689-2"/>
    </source>
</evidence>
<evidence type="ECO:0000256" key="8">
    <source>
        <dbReference type="PIRSR" id="PIRSR606689-1"/>
    </source>
</evidence>
<evidence type="ECO:0000256" key="3">
    <source>
        <dbReference type="ARBA" id="ARBA00023134"/>
    </source>
</evidence>
<gene>
    <name evidence="10" type="ORF">KOW79_005907</name>
</gene>
<dbReference type="EMBL" id="JAHKSW010000007">
    <property type="protein sequence ID" value="KAG7329685.1"/>
    <property type="molecule type" value="Genomic_DNA"/>
</dbReference>
<comment type="function">
    <text evidence="4">GTPase that recruits MYO1E to MHC class II-containing vesicles via the effector protein ARL14EP and hence controls the movement of these vesicles along the actin cytoskeleton in dendritic cells.</text>
</comment>
<reference evidence="10 11" key="1">
    <citation type="submission" date="2021-06" db="EMBL/GenBank/DDBJ databases">
        <title>Chromosome-level genome assembly of the red-tail catfish (Hemibagrus wyckioides).</title>
        <authorList>
            <person name="Shao F."/>
        </authorList>
    </citation>
    <scope>NUCLEOTIDE SEQUENCE [LARGE SCALE GENOMIC DNA]</scope>
    <source>
        <strain evidence="10">EC202008001</strain>
        <tissue evidence="10">Blood</tissue>
    </source>
</reference>
<evidence type="ECO:0000256" key="2">
    <source>
        <dbReference type="ARBA" id="ARBA00022741"/>
    </source>
</evidence>
<dbReference type="SUPFAM" id="SSF52540">
    <property type="entry name" value="P-loop containing nucleoside triphosphate hydrolases"/>
    <property type="match status" value="1"/>
</dbReference>
<dbReference type="Pfam" id="PF00025">
    <property type="entry name" value="Arf"/>
    <property type="match status" value="1"/>
</dbReference>
<dbReference type="PANTHER" id="PTHR11711">
    <property type="entry name" value="ADP RIBOSYLATION FACTOR-RELATED"/>
    <property type="match status" value="1"/>
</dbReference>